<keyword evidence="5" id="KW-1185">Reference proteome</keyword>
<evidence type="ECO:0000313" key="4">
    <source>
        <dbReference type="EMBL" id="MEK8027661.1"/>
    </source>
</evidence>
<keyword evidence="2" id="KW-0119">Carbohydrate metabolism</keyword>
<accession>A0ABU9BDA6</accession>
<dbReference type="RefSeq" id="WP_341375445.1">
    <property type="nucleotide sequence ID" value="NZ_JBBUTF010000016.1"/>
</dbReference>
<dbReference type="SUPFAM" id="SSF51735">
    <property type="entry name" value="NAD(P)-binding Rossmann-fold domains"/>
    <property type="match status" value="1"/>
</dbReference>
<feature type="domain" description="NAD-dependent epimerase/dehydratase" evidence="3">
    <location>
        <begin position="18"/>
        <end position="178"/>
    </location>
</feature>
<organism evidence="4 5">
    <name type="scientific">Pseudaquabacterium rugosum</name>
    <dbReference type="NCBI Taxonomy" id="2984194"/>
    <lineage>
        <taxon>Bacteria</taxon>
        <taxon>Pseudomonadati</taxon>
        <taxon>Pseudomonadota</taxon>
        <taxon>Betaproteobacteria</taxon>
        <taxon>Burkholderiales</taxon>
        <taxon>Sphaerotilaceae</taxon>
        <taxon>Pseudaquabacterium</taxon>
    </lineage>
</organism>
<protein>
    <submittedName>
        <fullName evidence="4">NAD(P)-dependent oxidoreductase</fullName>
    </submittedName>
</protein>
<name>A0ABU9BDA6_9BURK</name>
<dbReference type="PANTHER" id="PTHR43103:SF3">
    <property type="entry name" value="ADP-L-GLYCERO-D-MANNO-HEPTOSE-6-EPIMERASE"/>
    <property type="match status" value="1"/>
</dbReference>
<evidence type="ECO:0000259" key="3">
    <source>
        <dbReference type="Pfam" id="PF01370"/>
    </source>
</evidence>
<comment type="caution">
    <text evidence="4">The sequence shown here is derived from an EMBL/GenBank/DDBJ whole genome shotgun (WGS) entry which is preliminary data.</text>
</comment>
<dbReference type="EMBL" id="JBBUTF010000016">
    <property type="protein sequence ID" value="MEK8027661.1"/>
    <property type="molecule type" value="Genomic_DNA"/>
</dbReference>
<evidence type="ECO:0000256" key="1">
    <source>
        <dbReference type="ARBA" id="ARBA00022857"/>
    </source>
</evidence>
<evidence type="ECO:0000256" key="2">
    <source>
        <dbReference type="ARBA" id="ARBA00023277"/>
    </source>
</evidence>
<gene>
    <name evidence="4" type="ORF">AACH11_16980</name>
</gene>
<sequence length="282" mass="30958">MSPSRPSSSPLPRFGRLLLTGAAGQLGRELRQRLRPYCDRLRVSDLSEMAPPVDDHEEVVRCDLADAAAVRALLDGVDGVVHFGGVSVEAAWEPILQANIVGVKNLYEAARLNRTRRVVFASSNHVVGMYSQGQVLDVDAAPRPDGYYGLSKAFGEDTAQLYFDRHGVETVSIRIGSVTPAPIDRRMLATWLSFDDLERLIIAGLRAPVVGHSIVYGRSDNHGTFWDNRGAAHLGWRPRDSSEPWRAELEARQPVIDPTDPVHRLIGGRFVVIGPLGEPDNA</sequence>
<evidence type="ECO:0000313" key="5">
    <source>
        <dbReference type="Proteomes" id="UP001368500"/>
    </source>
</evidence>
<dbReference type="Gene3D" id="3.40.50.720">
    <property type="entry name" value="NAD(P)-binding Rossmann-like Domain"/>
    <property type="match status" value="1"/>
</dbReference>
<dbReference type="PANTHER" id="PTHR43103">
    <property type="entry name" value="NUCLEOSIDE-DIPHOSPHATE-SUGAR EPIMERASE"/>
    <property type="match status" value="1"/>
</dbReference>
<dbReference type="CDD" id="cd08946">
    <property type="entry name" value="SDR_e"/>
    <property type="match status" value="1"/>
</dbReference>
<proteinExistence type="predicted"/>
<dbReference type="InterPro" id="IPR036291">
    <property type="entry name" value="NAD(P)-bd_dom_sf"/>
</dbReference>
<dbReference type="InterPro" id="IPR001509">
    <property type="entry name" value="Epimerase_deHydtase"/>
</dbReference>
<dbReference type="Proteomes" id="UP001368500">
    <property type="component" value="Unassembled WGS sequence"/>
</dbReference>
<dbReference type="Pfam" id="PF01370">
    <property type="entry name" value="Epimerase"/>
    <property type="match status" value="1"/>
</dbReference>
<reference evidence="4 5" key="1">
    <citation type="submission" date="2024-04" db="EMBL/GenBank/DDBJ databases">
        <title>Novel species of the genus Ideonella isolated from streams.</title>
        <authorList>
            <person name="Lu H."/>
        </authorList>
    </citation>
    <scope>NUCLEOTIDE SEQUENCE [LARGE SCALE GENOMIC DNA]</scope>
    <source>
        <strain evidence="4 5">BYS139W</strain>
    </source>
</reference>
<keyword evidence="1" id="KW-0521">NADP</keyword>